<comment type="subcellular location">
    <subcellularLocation>
        <location evidence="10">Cell membrane</location>
        <topology evidence="10">Peripheral membrane protein</topology>
        <orientation evidence="10">Cytoplasmic side</orientation>
    </subcellularLocation>
</comment>
<keyword evidence="1 10" id="KW-1003">Cell membrane</keyword>
<keyword evidence="3 10" id="KW-0328">Glycosyltransferase</keyword>
<evidence type="ECO:0000256" key="6">
    <source>
        <dbReference type="ARBA" id="ARBA00022984"/>
    </source>
</evidence>
<dbReference type="NCBIfam" id="TIGR01133">
    <property type="entry name" value="murG"/>
    <property type="match status" value="1"/>
</dbReference>
<dbReference type="Pfam" id="PF03033">
    <property type="entry name" value="Glyco_transf_28"/>
    <property type="match status" value="1"/>
</dbReference>
<dbReference type="CDD" id="cd03785">
    <property type="entry name" value="GT28_MurG"/>
    <property type="match status" value="1"/>
</dbReference>
<evidence type="ECO:0000256" key="4">
    <source>
        <dbReference type="ARBA" id="ARBA00022679"/>
    </source>
</evidence>
<evidence type="ECO:0000256" key="1">
    <source>
        <dbReference type="ARBA" id="ARBA00022475"/>
    </source>
</evidence>
<dbReference type="HAMAP" id="MF_00033">
    <property type="entry name" value="MurG"/>
    <property type="match status" value="1"/>
</dbReference>
<dbReference type="GO" id="GO:0009252">
    <property type="term" value="P:peptidoglycan biosynthetic process"/>
    <property type="evidence" value="ECO:0007669"/>
    <property type="project" value="UniProtKB-UniRule"/>
</dbReference>
<comment type="caution">
    <text evidence="10">Lacks conserved residue(s) required for the propagation of feature annotation.</text>
</comment>
<protein>
    <recommendedName>
        <fullName evidence="10">UDP-N-acetylglucosamine--N-acetylmuramyl-(pentapeptide) pyrophosphoryl-undecaprenol N-acetylglucosamine transferase</fullName>
        <ecNumber evidence="10">2.4.1.227</ecNumber>
    </recommendedName>
    <alternativeName>
        <fullName evidence="10">Undecaprenyl-PP-MurNAc-pentapeptide-UDPGlcNAc GlcNAc transferase</fullName>
    </alternativeName>
</protein>
<name>A0A7V6A3K4_9BACT</name>
<dbReference type="GO" id="GO:0005886">
    <property type="term" value="C:plasma membrane"/>
    <property type="evidence" value="ECO:0007669"/>
    <property type="project" value="UniProtKB-SubCell"/>
</dbReference>
<dbReference type="GO" id="GO:0050511">
    <property type="term" value="F:undecaprenyldiphospho-muramoylpentapeptide beta-N-acetylglucosaminyltransferase activity"/>
    <property type="evidence" value="ECO:0007669"/>
    <property type="project" value="UniProtKB-UniRule"/>
</dbReference>
<feature type="domain" description="Glycosyl transferase family 28 C-terminal" evidence="12">
    <location>
        <begin position="182"/>
        <end position="346"/>
    </location>
</feature>
<evidence type="ECO:0000256" key="9">
    <source>
        <dbReference type="ARBA" id="ARBA00023316"/>
    </source>
</evidence>
<comment type="caution">
    <text evidence="13">The sequence shown here is derived from an EMBL/GenBank/DDBJ whole genome shotgun (WGS) entry which is preliminary data.</text>
</comment>
<feature type="domain" description="Glycosyltransferase family 28 N-terminal" evidence="11">
    <location>
        <begin position="5"/>
        <end position="143"/>
    </location>
</feature>
<dbReference type="Gene3D" id="3.40.50.2000">
    <property type="entry name" value="Glycogen Phosphorylase B"/>
    <property type="match status" value="2"/>
</dbReference>
<dbReference type="InterPro" id="IPR006009">
    <property type="entry name" value="GlcNAc_MurG"/>
</dbReference>
<proteinExistence type="inferred from homology"/>
<keyword evidence="5 10" id="KW-0133">Cell shape</keyword>
<dbReference type="GO" id="GO:0051301">
    <property type="term" value="P:cell division"/>
    <property type="evidence" value="ECO:0007669"/>
    <property type="project" value="UniProtKB-KW"/>
</dbReference>
<keyword evidence="4 10" id="KW-0808">Transferase</keyword>
<accession>A0A7V6A3K4</accession>
<evidence type="ECO:0000313" key="13">
    <source>
        <dbReference type="EMBL" id="HHS29341.1"/>
    </source>
</evidence>
<organism evidence="13">
    <name type="scientific">Desulfobacca acetoxidans</name>
    <dbReference type="NCBI Taxonomy" id="60893"/>
    <lineage>
        <taxon>Bacteria</taxon>
        <taxon>Pseudomonadati</taxon>
        <taxon>Thermodesulfobacteriota</taxon>
        <taxon>Desulfobaccia</taxon>
        <taxon>Desulfobaccales</taxon>
        <taxon>Desulfobaccaceae</taxon>
        <taxon>Desulfobacca</taxon>
    </lineage>
</organism>
<evidence type="ECO:0000256" key="3">
    <source>
        <dbReference type="ARBA" id="ARBA00022676"/>
    </source>
</evidence>
<keyword evidence="2 10" id="KW-0132">Cell division</keyword>
<reference evidence="13" key="1">
    <citation type="journal article" date="2020" name="mSystems">
        <title>Genome- and Community-Level Interaction Insights into Carbon Utilization and Element Cycling Functions of Hydrothermarchaeota in Hydrothermal Sediment.</title>
        <authorList>
            <person name="Zhou Z."/>
            <person name="Liu Y."/>
            <person name="Xu W."/>
            <person name="Pan J."/>
            <person name="Luo Z.H."/>
            <person name="Li M."/>
        </authorList>
    </citation>
    <scope>NUCLEOTIDE SEQUENCE [LARGE SCALE GENOMIC DNA]</scope>
    <source>
        <strain evidence="13">SpSt-767</strain>
    </source>
</reference>
<dbReference type="GO" id="GO:0008360">
    <property type="term" value="P:regulation of cell shape"/>
    <property type="evidence" value="ECO:0007669"/>
    <property type="project" value="UniProtKB-KW"/>
</dbReference>
<dbReference type="EC" id="2.4.1.227" evidence="10"/>
<evidence type="ECO:0000256" key="8">
    <source>
        <dbReference type="ARBA" id="ARBA00023306"/>
    </source>
</evidence>
<feature type="binding site" evidence="10">
    <location>
        <position position="166"/>
    </location>
    <ligand>
        <name>UDP-N-acetyl-alpha-D-glucosamine</name>
        <dbReference type="ChEBI" id="CHEBI:57705"/>
    </ligand>
</feature>
<dbReference type="UniPathway" id="UPA00219"/>
<dbReference type="EMBL" id="DTGR01000105">
    <property type="protein sequence ID" value="HHS29341.1"/>
    <property type="molecule type" value="Genomic_DNA"/>
</dbReference>
<gene>
    <name evidence="10 13" type="primary">murG</name>
    <name evidence="13" type="ORF">ENV52_06535</name>
</gene>
<sequence>MHPRVVIVGGGTGGHLFPGIAVAEEFRQRHLADLVFLTTPKPVTIQILEKYQLQWEAVASRAVKGMGRWAGLKAWFALPGHIAAARRRLQELRPDLVLGVGGHASGPVGMAAWNLGIPLAIHEQNAIPGLTNRLLGRVASRVFLSFPDAGHYFAWEKSRWTGNPIRQEFFEPAPPRPKSPFTVLIMGGSQGARHLNMEVLKALPYLIEERDYLKFLHLTGDADLEPVQRGYREAGFNAEVAAFTPQVAAWMGRAHLLVCRAGAGTLAELTARGRTALLIPYPFAANNHQEANARFLENAGAAHLILNKHFTGELLVDRIKQFFMEPQRLQKMEAASARLAKPHAAREIVEGCLELIGKGNLE</sequence>
<feature type="binding site" evidence="10">
    <location>
        <position position="189"/>
    </location>
    <ligand>
        <name>UDP-N-acetyl-alpha-D-glucosamine</name>
        <dbReference type="ChEBI" id="CHEBI:57705"/>
    </ligand>
</feature>
<feature type="binding site" evidence="10">
    <location>
        <position position="125"/>
    </location>
    <ligand>
        <name>UDP-N-acetyl-alpha-D-glucosamine</name>
        <dbReference type="ChEBI" id="CHEBI:57705"/>
    </ligand>
</feature>
<evidence type="ECO:0000259" key="12">
    <source>
        <dbReference type="Pfam" id="PF04101"/>
    </source>
</evidence>
<dbReference type="Pfam" id="PF04101">
    <property type="entry name" value="Glyco_tran_28_C"/>
    <property type="match status" value="1"/>
</dbReference>
<dbReference type="InterPro" id="IPR004276">
    <property type="entry name" value="GlycoTrans_28_N"/>
</dbReference>
<keyword evidence="9 10" id="KW-0961">Cell wall biogenesis/degradation</keyword>
<dbReference type="PANTHER" id="PTHR21015">
    <property type="entry name" value="UDP-N-ACETYLGLUCOSAMINE--N-ACETYLMURAMYL-(PENTAPEPTIDE) PYROPHOSPHORYL-UNDECAPRENOL N-ACETYLGLUCOSAMINE TRANSFERASE 1"/>
    <property type="match status" value="1"/>
</dbReference>
<dbReference type="AlphaFoldDB" id="A0A7V6A3K4"/>
<evidence type="ECO:0000256" key="7">
    <source>
        <dbReference type="ARBA" id="ARBA00023136"/>
    </source>
</evidence>
<keyword evidence="7 10" id="KW-0472">Membrane</keyword>
<comment type="function">
    <text evidence="10">Cell wall formation. Catalyzes the transfer of a GlcNAc subunit on undecaprenyl-pyrophosphoryl-MurNAc-pentapeptide (lipid intermediate I) to form undecaprenyl-pyrophosphoryl-MurNAc-(pentapeptide)GlcNAc (lipid intermediate II).</text>
</comment>
<dbReference type="InterPro" id="IPR007235">
    <property type="entry name" value="Glyco_trans_28_C"/>
</dbReference>
<dbReference type="GO" id="GO:0071555">
    <property type="term" value="P:cell wall organization"/>
    <property type="evidence" value="ECO:0007669"/>
    <property type="project" value="UniProtKB-KW"/>
</dbReference>
<dbReference type="PANTHER" id="PTHR21015:SF22">
    <property type="entry name" value="GLYCOSYLTRANSFERASE"/>
    <property type="match status" value="1"/>
</dbReference>
<keyword evidence="8 10" id="KW-0131">Cell cycle</keyword>
<feature type="binding site" evidence="10">
    <location>
        <begin position="12"/>
        <end position="14"/>
    </location>
    <ligand>
        <name>UDP-N-acetyl-alpha-D-glucosamine</name>
        <dbReference type="ChEBI" id="CHEBI:57705"/>
    </ligand>
</feature>
<evidence type="ECO:0000256" key="10">
    <source>
        <dbReference type="HAMAP-Rule" id="MF_00033"/>
    </source>
</evidence>
<dbReference type="GO" id="GO:0005975">
    <property type="term" value="P:carbohydrate metabolic process"/>
    <property type="evidence" value="ECO:0007669"/>
    <property type="project" value="InterPro"/>
</dbReference>
<evidence type="ECO:0000259" key="11">
    <source>
        <dbReference type="Pfam" id="PF03033"/>
    </source>
</evidence>
<comment type="catalytic activity">
    <reaction evidence="10">
        <text>di-trans,octa-cis-undecaprenyl diphospho-N-acetyl-alpha-D-muramoyl-L-alanyl-D-glutamyl-meso-2,6-diaminopimeloyl-D-alanyl-D-alanine + UDP-N-acetyl-alpha-D-glucosamine = di-trans,octa-cis-undecaprenyl diphospho-[N-acetyl-alpha-D-glucosaminyl-(1-&gt;4)]-N-acetyl-alpha-D-muramoyl-L-alanyl-D-glutamyl-meso-2,6-diaminopimeloyl-D-alanyl-D-alanine + UDP + H(+)</text>
        <dbReference type="Rhea" id="RHEA:31227"/>
        <dbReference type="ChEBI" id="CHEBI:15378"/>
        <dbReference type="ChEBI" id="CHEBI:57705"/>
        <dbReference type="ChEBI" id="CHEBI:58223"/>
        <dbReference type="ChEBI" id="CHEBI:61387"/>
        <dbReference type="ChEBI" id="CHEBI:61388"/>
        <dbReference type="EC" id="2.4.1.227"/>
    </reaction>
</comment>
<comment type="pathway">
    <text evidence="10">Cell wall biogenesis; peptidoglycan biosynthesis.</text>
</comment>
<evidence type="ECO:0000256" key="2">
    <source>
        <dbReference type="ARBA" id="ARBA00022618"/>
    </source>
</evidence>
<comment type="similarity">
    <text evidence="10">Belongs to the glycosyltransferase 28 family. MurG subfamily.</text>
</comment>
<dbReference type="SUPFAM" id="SSF53756">
    <property type="entry name" value="UDP-Glycosyltransferase/glycogen phosphorylase"/>
    <property type="match status" value="1"/>
</dbReference>
<keyword evidence="6 10" id="KW-0573">Peptidoglycan synthesis</keyword>
<feature type="binding site" evidence="10">
    <location>
        <position position="289"/>
    </location>
    <ligand>
        <name>UDP-N-acetyl-alpha-D-glucosamine</name>
        <dbReference type="ChEBI" id="CHEBI:57705"/>
    </ligand>
</feature>
<evidence type="ECO:0000256" key="5">
    <source>
        <dbReference type="ARBA" id="ARBA00022960"/>
    </source>
</evidence>